<dbReference type="PROSITE" id="PS50943">
    <property type="entry name" value="HTH_CROC1"/>
    <property type="match status" value="1"/>
</dbReference>
<proteinExistence type="predicted"/>
<dbReference type="AlphaFoldDB" id="A0AAU2HAL1"/>
<organism evidence="3">
    <name type="scientific">Streptomyces sp. NBC_00060</name>
    <dbReference type="NCBI Taxonomy" id="2975636"/>
    <lineage>
        <taxon>Bacteria</taxon>
        <taxon>Bacillati</taxon>
        <taxon>Actinomycetota</taxon>
        <taxon>Actinomycetes</taxon>
        <taxon>Kitasatosporales</taxon>
        <taxon>Streptomycetaceae</taxon>
        <taxon>Streptomyces</taxon>
    </lineage>
</organism>
<name>A0AAU2HAL1_9ACTN</name>
<protein>
    <submittedName>
        <fullName evidence="3">Helix-turn-helix domain-containing protein</fullName>
    </submittedName>
</protein>
<dbReference type="InterPro" id="IPR043917">
    <property type="entry name" value="DUF5753"/>
</dbReference>
<evidence type="ECO:0000259" key="1">
    <source>
        <dbReference type="PROSITE" id="PS50943"/>
    </source>
</evidence>
<gene>
    <name evidence="2" type="ORF">OHV25_00415</name>
    <name evidence="3" type="ORF">OHV25_39425</name>
</gene>
<dbReference type="Pfam" id="PF13560">
    <property type="entry name" value="HTH_31"/>
    <property type="match status" value="1"/>
</dbReference>
<dbReference type="GO" id="GO:0003677">
    <property type="term" value="F:DNA binding"/>
    <property type="evidence" value="ECO:0007669"/>
    <property type="project" value="InterPro"/>
</dbReference>
<dbReference type="InterPro" id="IPR001387">
    <property type="entry name" value="Cro/C1-type_HTH"/>
</dbReference>
<dbReference type="SUPFAM" id="SSF47413">
    <property type="entry name" value="lambda repressor-like DNA-binding domains"/>
    <property type="match status" value="1"/>
</dbReference>
<dbReference type="Pfam" id="PF19054">
    <property type="entry name" value="DUF5753"/>
    <property type="match status" value="1"/>
</dbReference>
<reference evidence="3" key="1">
    <citation type="submission" date="2022-10" db="EMBL/GenBank/DDBJ databases">
        <title>The complete genomes of actinobacterial strains from the NBC collection.</title>
        <authorList>
            <person name="Joergensen T.S."/>
            <person name="Alvarez Arevalo M."/>
            <person name="Sterndorff E.B."/>
            <person name="Faurdal D."/>
            <person name="Vuksanovic O."/>
            <person name="Mourched A.-S."/>
            <person name="Charusanti P."/>
            <person name="Shaw S."/>
            <person name="Blin K."/>
            <person name="Weber T."/>
        </authorList>
    </citation>
    <scope>NUCLEOTIDE SEQUENCE</scope>
    <source>
        <strain evidence="3">NBC_00060</strain>
    </source>
</reference>
<dbReference type="EMBL" id="CP108253">
    <property type="protein sequence ID" value="WTU38154.1"/>
    <property type="molecule type" value="Genomic_DNA"/>
</dbReference>
<dbReference type="Gene3D" id="1.10.260.40">
    <property type="entry name" value="lambda repressor-like DNA-binding domains"/>
    <property type="match status" value="1"/>
</dbReference>
<evidence type="ECO:0000313" key="2">
    <source>
        <dbReference type="EMBL" id="WTU38154.1"/>
    </source>
</evidence>
<dbReference type="InterPro" id="IPR010982">
    <property type="entry name" value="Lambda_DNA-bd_dom_sf"/>
</dbReference>
<dbReference type="SMART" id="SM00530">
    <property type="entry name" value="HTH_XRE"/>
    <property type="match status" value="1"/>
</dbReference>
<evidence type="ECO:0000313" key="3">
    <source>
        <dbReference type="EMBL" id="WTU45204.1"/>
    </source>
</evidence>
<dbReference type="CDD" id="cd00093">
    <property type="entry name" value="HTH_XRE"/>
    <property type="match status" value="1"/>
</dbReference>
<accession>A0AAU2HAL1</accession>
<feature type="domain" description="HTH cro/C1-type" evidence="1">
    <location>
        <begin position="19"/>
        <end position="73"/>
    </location>
</feature>
<dbReference type="EMBL" id="CP108253">
    <property type="protein sequence ID" value="WTU45204.1"/>
    <property type="molecule type" value="Genomic_DNA"/>
</dbReference>
<sequence>MARERSGRTIAHRVLANRLQTLREAAGFSRAQAADALGAHQATIRRIELAATSLDEGQVHTLLKAYGAGPAEIDEFLSDMACANLPGWWHPWRSAMEPWQQDLMGIESAAEMIRVWEPALVPALLRTPAYARAVEDIRRSDLSAAVRQARTELLLERQRRLREAHTRIWALMSATALHTQVGSPAVMAEQHRELSAAAQRGDITLQIYPLDGPLHALAGQPTLLLYRVNVPEVPDHVVRDGGLPGTAEVSDELTTVTAYQVRWDHACVLAPHPNTSMEALR</sequence>